<dbReference type="PANTHER" id="PTHR12350:SF19">
    <property type="entry name" value="SET DOMAIN-CONTAINING PROTEIN"/>
    <property type="match status" value="1"/>
</dbReference>
<dbReference type="EMBL" id="BEYU01000228">
    <property type="protein sequence ID" value="GBG34894.1"/>
    <property type="molecule type" value="Genomic_DNA"/>
</dbReference>
<dbReference type="Pfam" id="PF00856">
    <property type="entry name" value="SET"/>
    <property type="match status" value="1"/>
</dbReference>
<sequence>MFATAALRSVGKPKFALRRLTTVLKTGDALELVQTENIGRKAIAKVALQPGTVINVFEEPVESRPTMHTVQFDETTHVAPTLGAEFISHACADTNTRIVVDEDCRSASFVVTKPVEAGEDLFFNYNTTEWDMNSPFACACPACQAAGKTTNVQGFKYLTIEERTAIIKEVSPFVRSKSLQEVNEYKALLASLEDNTEYFAFDDESEDCEASA</sequence>
<evidence type="ECO:0000313" key="3">
    <source>
        <dbReference type="Proteomes" id="UP000241890"/>
    </source>
</evidence>
<comment type="caution">
    <text evidence="2">The sequence shown here is derived from an EMBL/GenBank/DDBJ whole genome shotgun (WGS) entry which is preliminary data.</text>
</comment>
<dbReference type="InParanoid" id="A0A2R5H3A6"/>
<feature type="domain" description="SET" evidence="1">
    <location>
        <begin position="72"/>
        <end position="126"/>
    </location>
</feature>
<name>A0A2R5H3A6_9STRA</name>
<reference evidence="2 3" key="1">
    <citation type="submission" date="2017-12" db="EMBL/GenBank/DDBJ databases">
        <title>Sequencing, de novo assembly and annotation of complete genome of a new Thraustochytrid species, strain FCC1311.</title>
        <authorList>
            <person name="Sedici K."/>
            <person name="Godart F."/>
            <person name="Aiese Cigliano R."/>
            <person name="Sanseverino W."/>
            <person name="Barakat M."/>
            <person name="Ortet P."/>
            <person name="Marechal E."/>
            <person name="Cagnac O."/>
            <person name="Amato A."/>
        </authorList>
    </citation>
    <scope>NUCLEOTIDE SEQUENCE [LARGE SCALE GENOMIC DNA]</scope>
</reference>
<dbReference type="Gene3D" id="2.170.270.10">
    <property type="entry name" value="SET domain"/>
    <property type="match status" value="1"/>
</dbReference>
<organism evidence="2 3">
    <name type="scientific">Hondaea fermentalgiana</name>
    <dbReference type="NCBI Taxonomy" id="2315210"/>
    <lineage>
        <taxon>Eukaryota</taxon>
        <taxon>Sar</taxon>
        <taxon>Stramenopiles</taxon>
        <taxon>Bigyra</taxon>
        <taxon>Labyrinthulomycetes</taxon>
        <taxon>Thraustochytrida</taxon>
        <taxon>Thraustochytriidae</taxon>
        <taxon>Hondaea</taxon>
    </lineage>
</organism>
<evidence type="ECO:0000313" key="2">
    <source>
        <dbReference type="EMBL" id="GBG34894.1"/>
    </source>
</evidence>
<proteinExistence type="predicted"/>
<dbReference type="PANTHER" id="PTHR12350">
    <property type="entry name" value="HISTONE-LYSINE N-METHYLTRANSFERASE-RELATED"/>
    <property type="match status" value="1"/>
</dbReference>
<gene>
    <name evidence="2" type="ORF">FCC1311_111172</name>
</gene>
<dbReference type="InterPro" id="IPR046341">
    <property type="entry name" value="SET_dom_sf"/>
</dbReference>
<dbReference type="OrthoDB" id="5984008at2759"/>
<keyword evidence="3" id="KW-1185">Reference proteome</keyword>
<protein>
    <recommendedName>
        <fullName evidence="1">SET domain-containing protein</fullName>
    </recommendedName>
</protein>
<dbReference type="InterPro" id="IPR053201">
    <property type="entry name" value="Flavunoidine_N-MTase"/>
</dbReference>
<dbReference type="SUPFAM" id="SSF82199">
    <property type="entry name" value="SET domain"/>
    <property type="match status" value="1"/>
</dbReference>
<dbReference type="Proteomes" id="UP000241890">
    <property type="component" value="Unassembled WGS sequence"/>
</dbReference>
<evidence type="ECO:0000259" key="1">
    <source>
        <dbReference type="Pfam" id="PF00856"/>
    </source>
</evidence>
<dbReference type="InterPro" id="IPR001214">
    <property type="entry name" value="SET_dom"/>
</dbReference>
<dbReference type="AlphaFoldDB" id="A0A2R5H3A6"/>
<accession>A0A2R5H3A6</accession>